<feature type="non-terminal residue" evidence="1">
    <location>
        <position position="1"/>
    </location>
</feature>
<organism evidence="1 2">
    <name type="scientific">Gigaspora margarita</name>
    <dbReference type="NCBI Taxonomy" id="4874"/>
    <lineage>
        <taxon>Eukaryota</taxon>
        <taxon>Fungi</taxon>
        <taxon>Fungi incertae sedis</taxon>
        <taxon>Mucoromycota</taxon>
        <taxon>Glomeromycotina</taxon>
        <taxon>Glomeromycetes</taxon>
        <taxon>Diversisporales</taxon>
        <taxon>Gigasporaceae</taxon>
        <taxon>Gigaspora</taxon>
    </lineage>
</organism>
<evidence type="ECO:0000313" key="2">
    <source>
        <dbReference type="Proteomes" id="UP000789901"/>
    </source>
</evidence>
<reference evidence="1 2" key="1">
    <citation type="submission" date="2021-06" db="EMBL/GenBank/DDBJ databases">
        <authorList>
            <person name="Kallberg Y."/>
            <person name="Tangrot J."/>
            <person name="Rosling A."/>
        </authorList>
    </citation>
    <scope>NUCLEOTIDE SEQUENCE [LARGE SCALE GENOMIC DNA]</scope>
    <source>
        <strain evidence="1 2">120-4 pot B 10/14</strain>
    </source>
</reference>
<dbReference type="EMBL" id="CAJVQB010014413">
    <property type="protein sequence ID" value="CAG8768255.1"/>
    <property type="molecule type" value="Genomic_DNA"/>
</dbReference>
<accession>A0ABN7VFU2</accession>
<name>A0ABN7VFU2_GIGMA</name>
<evidence type="ECO:0000313" key="1">
    <source>
        <dbReference type="EMBL" id="CAG8768255.1"/>
    </source>
</evidence>
<protein>
    <submittedName>
        <fullName evidence="1">22342_t:CDS:1</fullName>
    </submittedName>
</protein>
<keyword evidence="2" id="KW-1185">Reference proteome</keyword>
<gene>
    <name evidence="1" type="ORF">GMARGA_LOCUS18233</name>
</gene>
<dbReference type="Proteomes" id="UP000789901">
    <property type="component" value="Unassembled WGS sequence"/>
</dbReference>
<comment type="caution">
    <text evidence="1">The sequence shown here is derived from an EMBL/GenBank/DDBJ whole genome shotgun (WGS) entry which is preliminary data.</text>
</comment>
<sequence>IILKPPPCLNVSLRWQESQIEDPTRKFIKNIMDLKVSTEWSFTATIKKLEPAKEKVKNYDWSSIWKKIKGQCGVRCTSMAKNRKLAILIKCMNGKLPLIKTLARRRPDLYVNPYCIYLKCEKHRDNWDIVESNSISIAWSTLSKESILRLNKKELGKILWGVIEEKKILRRAEIIKGLTQEKVKRQLYDQLQSSKEARKLLEVFVNTAWNGFFTEI</sequence>
<proteinExistence type="predicted"/>